<dbReference type="RefSeq" id="WP_183408765.1">
    <property type="nucleotide sequence ID" value="NZ_JACHWY010000001.1"/>
</dbReference>
<dbReference type="SUPFAM" id="SSF55073">
    <property type="entry name" value="Nucleotide cyclase"/>
    <property type="match status" value="1"/>
</dbReference>
<dbReference type="PROSITE" id="PS50887">
    <property type="entry name" value="GGDEF"/>
    <property type="match status" value="1"/>
</dbReference>
<dbReference type="InterPro" id="IPR043128">
    <property type="entry name" value="Rev_trsase/Diguanyl_cyclase"/>
</dbReference>
<feature type="transmembrane region" description="Helical" evidence="2">
    <location>
        <begin position="21"/>
        <end position="45"/>
    </location>
</feature>
<keyword evidence="2" id="KW-0472">Membrane</keyword>
<evidence type="ECO:0000256" key="1">
    <source>
        <dbReference type="ARBA" id="ARBA00001946"/>
    </source>
</evidence>
<feature type="transmembrane region" description="Helical" evidence="2">
    <location>
        <begin position="120"/>
        <end position="147"/>
    </location>
</feature>
<keyword evidence="5" id="KW-1185">Reference proteome</keyword>
<gene>
    <name evidence="4" type="ORF">FHR99_000291</name>
</gene>
<feature type="transmembrane region" description="Helical" evidence="2">
    <location>
        <begin position="88"/>
        <end position="108"/>
    </location>
</feature>
<feature type="transmembrane region" description="Helical" evidence="2">
    <location>
        <begin position="57"/>
        <end position="76"/>
    </location>
</feature>
<dbReference type="FunFam" id="3.30.70.270:FF:000001">
    <property type="entry name" value="Diguanylate cyclase domain protein"/>
    <property type="match status" value="1"/>
</dbReference>
<keyword evidence="2" id="KW-0812">Transmembrane</keyword>
<comment type="cofactor">
    <cofactor evidence="1">
        <name>Mg(2+)</name>
        <dbReference type="ChEBI" id="CHEBI:18420"/>
    </cofactor>
</comment>
<dbReference type="Pfam" id="PF00990">
    <property type="entry name" value="GGDEF"/>
    <property type="match status" value="1"/>
</dbReference>
<dbReference type="SMART" id="SM00267">
    <property type="entry name" value="GGDEF"/>
    <property type="match status" value="1"/>
</dbReference>
<dbReference type="PANTHER" id="PTHR46663">
    <property type="entry name" value="DIGUANYLATE CYCLASE DGCT-RELATED"/>
    <property type="match status" value="1"/>
</dbReference>
<comment type="caution">
    <text evidence="4">The sequence shown here is derived from an EMBL/GenBank/DDBJ whole genome shotgun (WGS) entry which is preliminary data.</text>
</comment>
<dbReference type="InterPro" id="IPR000160">
    <property type="entry name" value="GGDEF_dom"/>
</dbReference>
<evidence type="ECO:0000256" key="2">
    <source>
        <dbReference type="SAM" id="Phobius"/>
    </source>
</evidence>
<dbReference type="InterPro" id="IPR029787">
    <property type="entry name" value="Nucleotide_cyclase"/>
</dbReference>
<accession>A0A7W4Z5P6</accession>
<dbReference type="InterPro" id="IPR052163">
    <property type="entry name" value="DGC-Regulatory_Protein"/>
</dbReference>
<dbReference type="GO" id="GO:0003824">
    <property type="term" value="F:catalytic activity"/>
    <property type="evidence" value="ECO:0007669"/>
    <property type="project" value="UniProtKB-ARBA"/>
</dbReference>
<dbReference type="AlphaFoldDB" id="A0A7W4Z5P6"/>
<keyword evidence="2" id="KW-1133">Transmembrane helix</keyword>
<dbReference type="NCBIfam" id="TIGR00254">
    <property type="entry name" value="GGDEF"/>
    <property type="match status" value="1"/>
</dbReference>
<dbReference type="CDD" id="cd01949">
    <property type="entry name" value="GGDEF"/>
    <property type="match status" value="1"/>
</dbReference>
<dbReference type="PANTHER" id="PTHR46663:SF2">
    <property type="entry name" value="GGDEF DOMAIN-CONTAINING PROTEIN"/>
    <property type="match status" value="1"/>
</dbReference>
<feature type="transmembrane region" description="Helical" evidence="2">
    <location>
        <begin position="168"/>
        <end position="187"/>
    </location>
</feature>
<dbReference type="Proteomes" id="UP000537130">
    <property type="component" value="Unassembled WGS sequence"/>
</dbReference>
<evidence type="ECO:0000259" key="3">
    <source>
        <dbReference type="PROSITE" id="PS50887"/>
    </source>
</evidence>
<dbReference type="EMBL" id="JACHWY010000001">
    <property type="protein sequence ID" value="MBB3046055.1"/>
    <property type="molecule type" value="Genomic_DNA"/>
</dbReference>
<name>A0A7W4Z5P6_9GAMM</name>
<evidence type="ECO:0000313" key="5">
    <source>
        <dbReference type="Proteomes" id="UP000537130"/>
    </source>
</evidence>
<protein>
    <submittedName>
        <fullName evidence="4">Diguanylate cyclase (GGDEF)-like protein</fullName>
    </submittedName>
</protein>
<organism evidence="4 5">
    <name type="scientific">Litorivivens lipolytica</name>
    <dbReference type="NCBI Taxonomy" id="1524264"/>
    <lineage>
        <taxon>Bacteria</taxon>
        <taxon>Pseudomonadati</taxon>
        <taxon>Pseudomonadota</taxon>
        <taxon>Gammaproteobacteria</taxon>
        <taxon>Litorivivens</taxon>
    </lineage>
</organism>
<sequence length="379" mass="42437">MTRTADSLLPSSLTRNSDEYLRSYLLLALLLLNLTTCVLTVPIYLQIIGLESPATPIAAATTLACASLYLLAYWLLTRRGRFLLSANITFATLLAVNLLATQLTGGFIESPVPQLTLFTPIFALVLFGMRLGLFWLMITVGLCLLSVVLSAEGQFATQMIPDQRDRDVLKVIFFFALIFMGTTALIFHELMYQNLQNKLKQERDSYVYQASHDMLTGLPNRFQFFEYFERSLALAERKNHSLALGYIDLDGFKPINDTYGHHAGDLILETIASRLGRIIRTGDMIARFGGDEFALLIPLVDDRESVETVVQRIVEAVAHPLEEGDMKLQVTCSVGIALYPYDAEDVDDLCQKADLALYRAKEEKNSYSFFEKSLKPVSG</sequence>
<evidence type="ECO:0000313" key="4">
    <source>
        <dbReference type="EMBL" id="MBB3046055.1"/>
    </source>
</evidence>
<reference evidence="4 5" key="1">
    <citation type="submission" date="2020-08" db="EMBL/GenBank/DDBJ databases">
        <title>Genomic Encyclopedia of Type Strains, Phase III (KMG-III): the genomes of soil and plant-associated and newly described type strains.</title>
        <authorList>
            <person name="Whitman W."/>
        </authorList>
    </citation>
    <scope>NUCLEOTIDE SEQUENCE [LARGE SCALE GENOMIC DNA]</scope>
    <source>
        <strain evidence="4 5">CECT 8654</strain>
    </source>
</reference>
<dbReference type="Gene3D" id="3.30.70.270">
    <property type="match status" value="1"/>
</dbReference>
<proteinExistence type="predicted"/>
<feature type="domain" description="GGDEF" evidence="3">
    <location>
        <begin position="240"/>
        <end position="372"/>
    </location>
</feature>